<dbReference type="RefSeq" id="WP_186346137.1">
    <property type="nucleotide sequence ID" value="NZ_BMMR01000005.1"/>
</dbReference>
<keyword evidence="3" id="KW-1185">Reference proteome</keyword>
<dbReference type="Proteomes" id="UP000604001">
    <property type="component" value="Unassembled WGS sequence"/>
</dbReference>
<organism evidence="2 3">
    <name type="scientific">Nocardioides deserti</name>
    <dbReference type="NCBI Taxonomy" id="1588644"/>
    <lineage>
        <taxon>Bacteria</taxon>
        <taxon>Bacillati</taxon>
        <taxon>Actinomycetota</taxon>
        <taxon>Actinomycetes</taxon>
        <taxon>Propionibacteriales</taxon>
        <taxon>Nocardioidaceae</taxon>
        <taxon>Nocardioides</taxon>
    </lineage>
</organism>
<evidence type="ECO:0008006" key="4">
    <source>
        <dbReference type="Google" id="ProtNLM"/>
    </source>
</evidence>
<feature type="region of interest" description="Disordered" evidence="1">
    <location>
        <begin position="320"/>
        <end position="344"/>
    </location>
</feature>
<reference evidence="2 3" key="1">
    <citation type="submission" date="2020-08" db="EMBL/GenBank/DDBJ databases">
        <title>novel species in genus Nocardioides.</title>
        <authorList>
            <person name="Zhang G."/>
        </authorList>
    </citation>
    <scope>NUCLEOTIDE SEQUENCE [LARGE SCALE GENOMIC DNA]</scope>
    <source>
        <strain evidence="2 3">SC8A-24</strain>
    </source>
</reference>
<gene>
    <name evidence="2" type="ORF">H7344_11420</name>
</gene>
<name>A0ABR6U8Z4_9ACTN</name>
<protein>
    <recommendedName>
        <fullName evidence="4">Sulfotransferase family protein</fullName>
    </recommendedName>
</protein>
<sequence length="380" mass="40211">MRVVLHVGLPKTGTTYLQSLMATHRDALRAGGVLHPFLRPGAMFHAAVELRGSAAKFGLADSDVAGTWAALCERARAHDGPVLLGHEVLAGATPEQVAAILAPLADVEVDVVVTARDLGRQATAHWQEEVKLGDTRSFAAFEAGELRADSGRDAGPEAGGVRPHYWHAQDWSWALQRWSTAVPASRVHLVVCPGPGREPAELWRRFAAAARIDPGLVDADTVAPANPSLGRSEVALLRAVNAELVEGRAGRLDRDAYLRVVKREYAEGELAARGSEGTVGAASDRPRAPYRLADVLGDATDRWLAELAASDHPVRGDLAELRPVLGGPDGPDPDAPVPPGQDPARIAAGLVARAAAGAAAGPEDARRPRRGGLFRRRLRG</sequence>
<dbReference type="SUPFAM" id="SSF52540">
    <property type="entry name" value="P-loop containing nucleoside triphosphate hydrolases"/>
    <property type="match status" value="1"/>
</dbReference>
<evidence type="ECO:0000256" key="1">
    <source>
        <dbReference type="SAM" id="MobiDB-lite"/>
    </source>
</evidence>
<feature type="region of interest" description="Disordered" evidence="1">
    <location>
        <begin position="357"/>
        <end position="380"/>
    </location>
</feature>
<comment type="caution">
    <text evidence="2">The sequence shown here is derived from an EMBL/GenBank/DDBJ whole genome shotgun (WGS) entry which is preliminary data.</text>
</comment>
<proteinExistence type="predicted"/>
<evidence type="ECO:0000313" key="2">
    <source>
        <dbReference type="EMBL" id="MBC2960901.1"/>
    </source>
</evidence>
<dbReference type="Gene3D" id="3.40.50.300">
    <property type="entry name" value="P-loop containing nucleotide triphosphate hydrolases"/>
    <property type="match status" value="1"/>
</dbReference>
<feature type="compositionally biased region" description="Basic residues" evidence="1">
    <location>
        <begin position="367"/>
        <end position="380"/>
    </location>
</feature>
<evidence type="ECO:0000313" key="3">
    <source>
        <dbReference type="Proteomes" id="UP000604001"/>
    </source>
</evidence>
<dbReference type="InterPro" id="IPR027417">
    <property type="entry name" value="P-loop_NTPase"/>
</dbReference>
<accession>A0ABR6U8Z4</accession>
<dbReference type="EMBL" id="JACMYC010000005">
    <property type="protein sequence ID" value="MBC2960901.1"/>
    <property type="molecule type" value="Genomic_DNA"/>
</dbReference>